<dbReference type="AlphaFoldDB" id="K2BX33"/>
<reference evidence="1" key="1">
    <citation type="journal article" date="2012" name="Science">
        <title>Fermentation, hydrogen, and sulfur metabolism in multiple uncultivated bacterial phyla.</title>
        <authorList>
            <person name="Wrighton K.C."/>
            <person name="Thomas B.C."/>
            <person name="Sharon I."/>
            <person name="Miller C.S."/>
            <person name="Castelle C.J."/>
            <person name="VerBerkmoes N.C."/>
            <person name="Wilkins M.J."/>
            <person name="Hettich R.L."/>
            <person name="Lipton M.S."/>
            <person name="Williams K.H."/>
            <person name="Long P.E."/>
            <person name="Banfield J.F."/>
        </authorList>
    </citation>
    <scope>NUCLEOTIDE SEQUENCE [LARGE SCALE GENOMIC DNA]</scope>
</reference>
<sequence>MTNIISQQGHTEKDVLGIKSPIITQKTQRKMKRIAEEIITHTQKTQRKMKRIVKENKRLIETTLSILEEVERRREKQKQLQDYIWVDWLKILNQQDFGKPTCSQVKLLKEWQKYQECCCYELEHKWQTHYEYDLHWSLKEAQFRWIKVLSNEDWAILEKELWKND</sequence>
<name>K2BX33_9BACT</name>
<comment type="caution">
    <text evidence="1">The sequence shown here is derived from an EMBL/GenBank/DDBJ whole genome shotgun (WGS) entry which is preliminary data.</text>
</comment>
<evidence type="ECO:0000313" key="1">
    <source>
        <dbReference type="EMBL" id="EKD66744.1"/>
    </source>
</evidence>
<dbReference type="EMBL" id="AMFJ01021602">
    <property type="protein sequence ID" value="EKD66744.1"/>
    <property type="molecule type" value="Genomic_DNA"/>
</dbReference>
<gene>
    <name evidence="1" type="ORF">ACD_49C00016G0007</name>
</gene>
<accession>K2BX33</accession>
<proteinExistence type="predicted"/>
<organism evidence="1">
    <name type="scientific">uncultured bacterium</name>
    <name type="common">gcode 4</name>
    <dbReference type="NCBI Taxonomy" id="1234023"/>
    <lineage>
        <taxon>Bacteria</taxon>
        <taxon>environmental samples</taxon>
    </lineage>
</organism>
<protein>
    <submittedName>
        <fullName evidence="1">Uncharacterized protein</fullName>
    </submittedName>
</protein>